<keyword evidence="2" id="KW-0812">Transmembrane</keyword>
<feature type="transmembrane region" description="Helical" evidence="2">
    <location>
        <begin position="419"/>
        <end position="439"/>
    </location>
</feature>
<keyword evidence="4" id="KW-1185">Reference proteome</keyword>
<feature type="transmembrane region" description="Helical" evidence="2">
    <location>
        <begin position="330"/>
        <end position="351"/>
    </location>
</feature>
<reference evidence="3 4" key="1">
    <citation type="journal article" date="2020" name="Genomics">
        <title>Complete, high-quality genomes from long-read metagenomic sequencing of two wolf lichen thalli reveals enigmatic genome architecture.</title>
        <authorList>
            <person name="McKenzie S.K."/>
            <person name="Walston R.F."/>
            <person name="Allen J.L."/>
        </authorList>
    </citation>
    <scope>NUCLEOTIDE SEQUENCE [LARGE SCALE GENOMIC DNA]</scope>
    <source>
        <strain evidence="3">WasteWater2</strain>
    </source>
</reference>
<dbReference type="Proteomes" id="UP000578531">
    <property type="component" value="Unassembled WGS sequence"/>
</dbReference>
<dbReference type="AlphaFoldDB" id="A0A8H6FLB0"/>
<dbReference type="EMBL" id="JACCJC010000066">
    <property type="protein sequence ID" value="KAF6230634.1"/>
    <property type="molecule type" value="Genomic_DNA"/>
</dbReference>
<feature type="region of interest" description="Disordered" evidence="1">
    <location>
        <begin position="483"/>
        <end position="519"/>
    </location>
</feature>
<dbReference type="GeneID" id="59292815"/>
<evidence type="ECO:0000256" key="2">
    <source>
        <dbReference type="SAM" id="Phobius"/>
    </source>
</evidence>
<keyword evidence="2" id="KW-0472">Membrane</keyword>
<organism evidence="3 4">
    <name type="scientific">Letharia columbiana</name>
    <dbReference type="NCBI Taxonomy" id="112416"/>
    <lineage>
        <taxon>Eukaryota</taxon>
        <taxon>Fungi</taxon>
        <taxon>Dikarya</taxon>
        <taxon>Ascomycota</taxon>
        <taxon>Pezizomycotina</taxon>
        <taxon>Lecanoromycetes</taxon>
        <taxon>OSLEUM clade</taxon>
        <taxon>Lecanoromycetidae</taxon>
        <taxon>Lecanorales</taxon>
        <taxon>Lecanorineae</taxon>
        <taxon>Parmeliaceae</taxon>
        <taxon>Letharia</taxon>
    </lineage>
</organism>
<feature type="region of interest" description="Disordered" evidence="1">
    <location>
        <begin position="770"/>
        <end position="827"/>
    </location>
</feature>
<proteinExistence type="predicted"/>
<name>A0A8H6FLB0_9LECA</name>
<feature type="transmembrane region" description="Helical" evidence="2">
    <location>
        <begin position="64"/>
        <end position="85"/>
    </location>
</feature>
<feature type="transmembrane region" description="Helical" evidence="2">
    <location>
        <begin position="394"/>
        <end position="413"/>
    </location>
</feature>
<keyword evidence="2" id="KW-1133">Transmembrane helix</keyword>
<evidence type="ECO:0000313" key="4">
    <source>
        <dbReference type="Proteomes" id="UP000578531"/>
    </source>
</evidence>
<evidence type="ECO:0000256" key="1">
    <source>
        <dbReference type="SAM" id="MobiDB-lite"/>
    </source>
</evidence>
<feature type="transmembrane region" description="Helical" evidence="2">
    <location>
        <begin position="105"/>
        <end position="127"/>
    </location>
</feature>
<evidence type="ECO:0000313" key="3">
    <source>
        <dbReference type="EMBL" id="KAF6230634.1"/>
    </source>
</evidence>
<protein>
    <submittedName>
        <fullName evidence="3">Uncharacterized protein</fullName>
    </submittedName>
</protein>
<sequence length="827" mass="92196">MRYPIRVTCITGESQNPNLSQSEWRITHTGKSRRSTCQQHYLPSSSFSQRCVLSSRQTSTANRAPITASTDVWFIVIANVAPVMTLLGERNARGFLRVSSSRDRLFLIATAPLGIFSLMICVIRLSGPRILRRLTGREADPKSGALVELTPLSVAPTTSVYTQHAVEMKPSERRDEAAFVCVHIKQTDSVREALASFKHILRSRVDKLKGDGDGNASTHQEDYEIVLGMKRNPLTADETARLVWSVIAENTEIERSLAERVKSTSLNFRAMGICPTQTAAIDRTANRRVISKPPNLGNTLAGVGSCIATGGVQLSGYYGLQTESTGLNTLVMGLVGYCGIVVFAFILLLIIEDEIGVESEDLQPIFDDPGVVWTFSDSRHAQHQSFDKQHQRNLAITSFVCAGLMGSYVVYYLGVRVAVWWVAFGELLIVGLSAIFRAWRIKKFLTANDRELGEHWLGTFGDDLSKSLLEIVAIMEYKTASSSEPSESIGEKPVSSPVLEEVSPSSSQTLSNSDSEKTMLCSDGITRSDELETTETLTESCTLVVAKPIRQSLRNWSGCEDIMKVALEMAKHVCQSQKFRNPGHRLDISDVPSFKRIIRFRLMIYVPGVPWKANTDLDYILTEDFDLPNLYRDILKIFHLCREVNGTIVRHEARTKEASAEVSNVLCGPLGHVTESNLSDGCTMTLTDLLIELRNQNSVDMKAYTLNQSVLLPIIQLATMYESNRDDRENLFSRIQELQNGHTDRLRVSGGKHLPTLEAIFEEHKTWQHFMTPKPPEPSSGPLQPRDETSGLYGKSATRKSTMGEKRKEKLWLQDMAFRSRPGNPSQ</sequence>
<gene>
    <name evidence="3" type="ORF">HO173_011171</name>
</gene>
<feature type="compositionally biased region" description="Basic and acidic residues" evidence="1">
    <location>
        <begin position="802"/>
        <end position="812"/>
    </location>
</feature>
<feature type="compositionally biased region" description="Low complexity" evidence="1">
    <location>
        <begin position="491"/>
        <end position="507"/>
    </location>
</feature>
<accession>A0A8H6FLB0</accession>
<dbReference type="OrthoDB" id="194358at2759"/>
<dbReference type="RefSeq" id="XP_037160102.1">
    <property type="nucleotide sequence ID" value="XM_037313053.1"/>
</dbReference>
<comment type="caution">
    <text evidence="3">The sequence shown here is derived from an EMBL/GenBank/DDBJ whole genome shotgun (WGS) entry which is preliminary data.</text>
</comment>